<dbReference type="EMBL" id="JRNI01000029">
    <property type="protein sequence ID" value="KGF30137.1"/>
    <property type="molecule type" value="Genomic_DNA"/>
</dbReference>
<dbReference type="RefSeq" id="WP_052043644.1">
    <property type="nucleotide sequence ID" value="NZ_JRNI01000029.1"/>
</dbReference>
<keyword evidence="3" id="KW-1185">Reference proteome</keyword>
<reference evidence="2 3" key="1">
    <citation type="submission" date="2014-07" db="EMBL/GenBank/DDBJ databases">
        <authorList>
            <person name="McCorrison J."/>
            <person name="Sanka R."/>
            <person name="Torralba M."/>
            <person name="Gillis M."/>
            <person name="Haft D.H."/>
            <person name="Methe B."/>
            <person name="Sutton G."/>
            <person name="Nelson K.E."/>
        </authorList>
    </citation>
    <scope>NUCLEOTIDE SEQUENCE [LARGE SCALE GENOMIC DNA]</scope>
    <source>
        <strain evidence="2 3">DNF00040</strain>
    </source>
</reference>
<dbReference type="eggNOG" id="ENOG502Z8JS">
    <property type="taxonomic scope" value="Bacteria"/>
</dbReference>
<evidence type="ECO:0000256" key="1">
    <source>
        <dbReference type="SAM" id="Phobius"/>
    </source>
</evidence>
<keyword evidence="1" id="KW-0812">Transmembrane</keyword>
<dbReference type="Proteomes" id="UP000029629">
    <property type="component" value="Unassembled WGS sequence"/>
</dbReference>
<feature type="transmembrane region" description="Helical" evidence="1">
    <location>
        <begin position="97"/>
        <end position="114"/>
    </location>
</feature>
<dbReference type="OrthoDB" id="9180418at2"/>
<sequence>MWLVFILVVLCFGYLKLTSTPFGKITLRRNQGWEAYAHLAKNGIEILIPGLLLTLSVAVMPLYILATLVYLVELFIELEIKPYAFVYRILSFDVYRKVYVFDVLVICFSYFYYYQKHIDEANKQAWKESFKNQDAVLNIILEAAETQTPLRISLKSRKVYIGIIESEQFEREDIDNIVIIPYLSGHRDKDTLRMIIDHNYHSIYQKKNILETDSFSKLSKFRVVIRLEELESLSFFDSDYFADFGDNDNNSEHNQNLYGGGV</sequence>
<evidence type="ECO:0000313" key="2">
    <source>
        <dbReference type="EMBL" id="KGF30137.1"/>
    </source>
</evidence>
<gene>
    <name evidence="2" type="ORF">HMPREF2130_07645</name>
</gene>
<name>A0A096AHF0_9BURK</name>
<keyword evidence="1" id="KW-1133">Transmembrane helix</keyword>
<organism evidence="2 3">
    <name type="scientific">Oligella urethralis DNF00040</name>
    <dbReference type="NCBI Taxonomy" id="1401065"/>
    <lineage>
        <taxon>Bacteria</taxon>
        <taxon>Pseudomonadati</taxon>
        <taxon>Pseudomonadota</taxon>
        <taxon>Betaproteobacteria</taxon>
        <taxon>Burkholderiales</taxon>
        <taxon>Alcaligenaceae</taxon>
        <taxon>Oligella</taxon>
    </lineage>
</organism>
<dbReference type="AlphaFoldDB" id="A0A096AHF0"/>
<accession>A0A096AHF0</accession>
<keyword evidence="1" id="KW-0472">Membrane</keyword>
<comment type="caution">
    <text evidence="2">The sequence shown here is derived from an EMBL/GenBank/DDBJ whole genome shotgun (WGS) entry which is preliminary data.</text>
</comment>
<protein>
    <submittedName>
        <fullName evidence="2">Uncharacterized protein</fullName>
    </submittedName>
</protein>
<evidence type="ECO:0000313" key="3">
    <source>
        <dbReference type="Proteomes" id="UP000029629"/>
    </source>
</evidence>
<proteinExistence type="predicted"/>
<feature type="transmembrane region" description="Helical" evidence="1">
    <location>
        <begin position="47"/>
        <end position="76"/>
    </location>
</feature>